<dbReference type="SMART" id="SM00382">
    <property type="entry name" value="AAA"/>
    <property type="match status" value="2"/>
</dbReference>
<gene>
    <name evidence="12" type="ORF">E6O75_ATG05574</name>
</gene>
<evidence type="ECO:0000256" key="5">
    <source>
        <dbReference type="ARBA" id="ARBA00022840"/>
    </source>
</evidence>
<dbReference type="Gene3D" id="1.20.1560.10">
    <property type="entry name" value="ABC transporter type 1, transmembrane domain"/>
    <property type="match status" value="2"/>
</dbReference>
<dbReference type="InterPro" id="IPR011527">
    <property type="entry name" value="ABC1_TM_dom"/>
</dbReference>
<dbReference type="PROSITE" id="PS50893">
    <property type="entry name" value="ABC_TRANSPORTER_2"/>
    <property type="match status" value="2"/>
</dbReference>
<feature type="transmembrane region" description="Helical" evidence="9">
    <location>
        <begin position="464"/>
        <end position="482"/>
    </location>
</feature>
<dbReference type="GO" id="GO:0005524">
    <property type="term" value="F:ATP binding"/>
    <property type="evidence" value="ECO:0007669"/>
    <property type="project" value="UniProtKB-KW"/>
</dbReference>
<feature type="domain" description="ABC transmembrane type-1" evidence="11">
    <location>
        <begin position="296"/>
        <end position="628"/>
    </location>
</feature>
<feature type="region of interest" description="Disordered" evidence="8">
    <location>
        <begin position="388"/>
        <end position="408"/>
    </location>
</feature>
<keyword evidence="7 9" id="KW-0472">Membrane</keyword>
<feature type="compositionally biased region" description="Low complexity" evidence="8">
    <location>
        <begin position="393"/>
        <end position="404"/>
    </location>
</feature>
<dbReference type="Pfam" id="PF00664">
    <property type="entry name" value="ABC_membrane"/>
    <property type="match status" value="2"/>
</dbReference>
<dbReference type="GO" id="GO:0016887">
    <property type="term" value="F:ATP hydrolysis activity"/>
    <property type="evidence" value="ECO:0007669"/>
    <property type="project" value="InterPro"/>
</dbReference>
<feature type="transmembrane region" description="Helical" evidence="9">
    <location>
        <begin position="294"/>
        <end position="314"/>
    </location>
</feature>
<dbReference type="CDD" id="cd18604">
    <property type="entry name" value="ABC_6TM_VMR1_D2_like"/>
    <property type="match status" value="1"/>
</dbReference>
<evidence type="ECO:0000313" key="12">
    <source>
        <dbReference type="EMBL" id="TID20809.1"/>
    </source>
</evidence>
<feature type="transmembrane region" description="Helical" evidence="9">
    <location>
        <begin position="125"/>
        <end position="144"/>
    </location>
</feature>
<dbReference type="InterPro" id="IPR027417">
    <property type="entry name" value="P-loop_NTPase"/>
</dbReference>
<keyword evidence="2" id="KW-0813">Transport</keyword>
<evidence type="ECO:0000256" key="4">
    <source>
        <dbReference type="ARBA" id="ARBA00022741"/>
    </source>
</evidence>
<dbReference type="PANTHER" id="PTHR24223">
    <property type="entry name" value="ATP-BINDING CASSETTE SUB-FAMILY C"/>
    <property type="match status" value="1"/>
</dbReference>
<dbReference type="CDD" id="cd18596">
    <property type="entry name" value="ABC_6TM_VMR1_D1_like"/>
    <property type="match status" value="1"/>
</dbReference>
<feature type="transmembrane region" description="Helical" evidence="9">
    <location>
        <begin position="488"/>
        <end position="507"/>
    </location>
</feature>
<dbReference type="Pfam" id="PF00005">
    <property type="entry name" value="ABC_tran"/>
    <property type="match status" value="2"/>
</dbReference>
<proteinExistence type="predicted"/>
<dbReference type="Gene3D" id="3.40.50.300">
    <property type="entry name" value="P-loop containing nucleotide triphosphate hydrolases"/>
    <property type="match status" value="2"/>
</dbReference>
<dbReference type="CDD" id="cd03244">
    <property type="entry name" value="ABCC_MRP_domain2"/>
    <property type="match status" value="1"/>
</dbReference>
<feature type="domain" description="ABC transporter" evidence="10">
    <location>
        <begin position="662"/>
        <end position="888"/>
    </location>
</feature>
<name>A0A4Z1P393_9PEZI</name>
<dbReference type="GO" id="GO:0016020">
    <property type="term" value="C:membrane"/>
    <property type="evidence" value="ECO:0007669"/>
    <property type="project" value="UniProtKB-SubCell"/>
</dbReference>
<dbReference type="InterPro" id="IPR003439">
    <property type="entry name" value="ABC_transporter-like_ATP-bd"/>
</dbReference>
<dbReference type="EMBL" id="SNSC02000010">
    <property type="protein sequence ID" value="TID20809.1"/>
    <property type="molecule type" value="Genomic_DNA"/>
</dbReference>
<comment type="caution">
    <text evidence="12">The sequence shown here is derived from an EMBL/GenBank/DDBJ whole genome shotgun (WGS) entry which is preliminary data.</text>
</comment>
<dbReference type="GO" id="GO:0140359">
    <property type="term" value="F:ABC-type transporter activity"/>
    <property type="evidence" value="ECO:0007669"/>
    <property type="project" value="InterPro"/>
</dbReference>
<dbReference type="InterPro" id="IPR036640">
    <property type="entry name" value="ABC1_TM_sf"/>
</dbReference>
<feature type="transmembrane region" description="Helical" evidence="9">
    <location>
        <begin position="186"/>
        <end position="203"/>
    </location>
</feature>
<dbReference type="PROSITE" id="PS50929">
    <property type="entry name" value="ABC_TM1F"/>
    <property type="match status" value="2"/>
</dbReference>
<dbReference type="SUPFAM" id="SSF90123">
    <property type="entry name" value="ABC transporter transmembrane region"/>
    <property type="match status" value="2"/>
</dbReference>
<keyword evidence="3 9" id="KW-0812">Transmembrane</keyword>
<feature type="transmembrane region" description="Helical" evidence="9">
    <location>
        <begin position="98"/>
        <end position="119"/>
    </location>
</feature>
<keyword evidence="4" id="KW-0547">Nucleotide-binding</keyword>
<evidence type="ECO:0000259" key="11">
    <source>
        <dbReference type="PROSITE" id="PS50929"/>
    </source>
</evidence>
<dbReference type="PROSITE" id="PS00211">
    <property type="entry name" value="ABC_TRANSPORTER_1"/>
    <property type="match status" value="2"/>
</dbReference>
<evidence type="ECO:0000256" key="2">
    <source>
        <dbReference type="ARBA" id="ARBA00022448"/>
    </source>
</evidence>
<feature type="compositionally biased region" description="Basic and acidic residues" evidence="8">
    <location>
        <begin position="901"/>
        <end position="916"/>
    </location>
</feature>
<dbReference type="Proteomes" id="UP000298493">
    <property type="component" value="Unassembled WGS sequence"/>
</dbReference>
<organism evidence="12 13">
    <name type="scientific">Venturia nashicola</name>
    <dbReference type="NCBI Taxonomy" id="86259"/>
    <lineage>
        <taxon>Eukaryota</taxon>
        <taxon>Fungi</taxon>
        <taxon>Dikarya</taxon>
        <taxon>Ascomycota</taxon>
        <taxon>Pezizomycotina</taxon>
        <taxon>Dothideomycetes</taxon>
        <taxon>Pleosporomycetidae</taxon>
        <taxon>Venturiales</taxon>
        <taxon>Venturiaceae</taxon>
        <taxon>Venturia</taxon>
    </lineage>
</organism>
<feature type="transmembrane region" description="Helical" evidence="9">
    <location>
        <begin position="939"/>
        <end position="961"/>
    </location>
</feature>
<feature type="domain" description="ABC transmembrane type-1" evidence="11">
    <location>
        <begin position="1023"/>
        <end position="1263"/>
    </location>
</feature>
<sequence>MPSHNLQHVLSVASADSDLLLSTTPQCHDIWDAPNGRFSPCALPYLSAIPGIIIIVIASTQLLRLSPLFRRLRPKWTDPFVDEFPAPKDESQSRKHGSLIWATALSTFSVLGIVAGAFKLRFPDIRIHAILLLLSWTSILIFILIRRPASCPTSLVAYYISVLVIEGSSIDSWAMPPSLENSTHHASVIAAFASVLVILAMPMRSSSLSTESISKAGSAPSHDERSPEDNLRLWQFLSVSWIAPLITIGNKQQVEESNVWLLGYQFQHRRLHEAFRVLRGTVTRRLFQANGIDVTILTLTAFIQLFCEFASPLLLQQLLKVMESESRRKQVAMIYALLLWATRVVSAQTSMLAMWYGRRCYERSRGEMIMMVYDKALSRKAVVGLDKKETTETSETNTSADAANGTADKPKKKRSAIFNLFKELLTGRSSTETKADGPASTGKILNIVRGDIYEVSQRFYDWETLLKAPVGLILAIVFIWRLMGPSSFLAILVVFSANVITAGLSKIQASWRQRKKKATDARLNANSQYIEVLRHLRWYSWQDSWLKNVMAARRHELDIKIVLMALNITIYFFNVLASTLFPVVAFAAYTVLAGQPLRIDIIFPALQLFNALQSRLREIPSLITTLVNAYVAMKRIEEFMSESEKEEALDLDSTEPQIASDIKLENVSFAWPGLQTPVLRDVNLTCEPGMTIIHGKVGTGKTALLLALLGELDMLGETGIADVPNQKISYCAQTPWLQSMSIRENILFFGQYEEERYQKVLDACELTTDLANFKSGDQSLIGENGIGLSGGQKARLALARAVYNKARVLLLDDPLSALDHNTAESIVEKLFSGPLVQDRIVVLVTHRTNLVRHLNAKFVEIADGIVSVDDTLMNQNDSGSSSEQQSDSGSTNVSEGVQSPKLKDNDATPDKWTEDEHRNYGGIQRKVWWSYFKSGRLSWWALLIVMIATMRFFGVAQQWFYKALGEAYNNKKMSLWTLDQHGGSKLQDEWSISSSHGTTMMNSTSFLNPIDHFPSPNDNVKPWLSLLFLIGVATSVALFLYGIAQLAAAYCASVTLFNRAMIRVTHATFRFYDVTPTGRLMNRLTSDIQVVDTALHYFGHIIFSGSFWISSFIIIASVTPLFLLFSLVLMAIFIWIFFQFLPTSQSLRRLEKTSLSPLFANFGELLQPGGLTTVRSFHAQSLFQDRVISVLDSFQGYDHFYWSVQNWLSWRYENISAMSTFALTAIALSIDLSPGLTAFMLINANVFVTSTHTLCQRYGTLQMEFVSVERVIELTEIEQEDPGSVMPPASWPKFGANIEFDNVTVRYAPHLPPSLSDVSISIPGGSTTAIVGRTGSGKSTLASTLLSITRPETGSIHIDNHSLNNIDISTLRNRLTFVPQDPILFSGTIRHNLDPILQYTDTECLTVLRQVCKNQPHWDLTTLVESGGSNISQGQRQLIGIARAVLRRSSVVILDEATASIDHETAGEVQAVLREELKGATVVVIAHRVEAVRDAEFFVELDAGRVVRQGRVSEMGLLDGEGK</sequence>
<dbReference type="CDD" id="cd03250">
    <property type="entry name" value="ABCC_MRP_domain1"/>
    <property type="match status" value="1"/>
</dbReference>
<feature type="transmembrane region" description="Helical" evidence="9">
    <location>
        <begin position="1121"/>
        <end position="1141"/>
    </location>
</feature>
<evidence type="ECO:0000259" key="10">
    <source>
        <dbReference type="PROSITE" id="PS50893"/>
    </source>
</evidence>
<accession>A0A4Z1P393</accession>
<evidence type="ECO:0000256" key="7">
    <source>
        <dbReference type="ARBA" id="ARBA00023136"/>
    </source>
</evidence>
<evidence type="ECO:0000313" key="13">
    <source>
        <dbReference type="Proteomes" id="UP000298493"/>
    </source>
</evidence>
<dbReference type="InterPro" id="IPR003593">
    <property type="entry name" value="AAA+_ATPase"/>
</dbReference>
<feature type="domain" description="ABC transporter" evidence="10">
    <location>
        <begin position="1298"/>
        <end position="1518"/>
    </location>
</feature>
<keyword evidence="6 9" id="KW-1133">Transmembrane helix</keyword>
<feature type="transmembrane region" description="Helical" evidence="9">
    <location>
        <begin position="561"/>
        <end position="589"/>
    </location>
</feature>
<feature type="region of interest" description="Disordered" evidence="8">
    <location>
        <begin position="873"/>
        <end position="916"/>
    </location>
</feature>
<reference evidence="12 13" key="1">
    <citation type="submission" date="2019-04" db="EMBL/GenBank/DDBJ databases">
        <title>High contiguity whole genome sequence and gene annotation resource for two Venturia nashicola isolates.</title>
        <authorList>
            <person name="Prokchorchik M."/>
            <person name="Won K."/>
            <person name="Lee Y."/>
            <person name="Choi E.D."/>
            <person name="Segonzac C."/>
            <person name="Sohn K.H."/>
        </authorList>
    </citation>
    <scope>NUCLEOTIDE SEQUENCE [LARGE SCALE GENOMIC DNA]</scope>
    <source>
        <strain evidence="12 13">PRI2</strain>
    </source>
</reference>
<feature type="transmembrane region" description="Helical" evidence="9">
    <location>
        <begin position="156"/>
        <end position="174"/>
    </location>
</feature>
<dbReference type="InterPro" id="IPR050173">
    <property type="entry name" value="ABC_transporter_C-like"/>
</dbReference>
<dbReference type="STRING" id="86259.A0A4Z1P393"/>
<protein>
    <submittedName>
        <fullName evidence="12">ABC transporter</fullName>
    </submittedName>
</protein>
<feature type="transmembrane region" description="Helical" evidence="9">
    <location>
        <begin position="334"/>
        <end position="356"/>
    </location>
</feature>
<keyword evidence="13" id="KW-1185">Reference proteome</keyword>
<feature type="compositionally biased region" description="Low complexity" evidence="8">
    <location>
        <begin position="877"/>
        <end position="890"/>
    </location>
</feature>
<evidence type="ECO:0000256" key="8">
    <source>
        <dbReference type="SAM" id="MobiDB-lite"/>
    </source>
</evidence>
<keyword evidence="5" id="KW-0067">ATP-binding</keyword>
<evidence type="ECO:0000256" key="9">
    <source>
        <dbReference type="SAM" id="Phobius"/>
    </source>
</evidence>
<dbReference type="FunFam" id="3.40.50.300:FF:001577">
    <property type="entry name" value="ABC bile acid transporter"/>
    <property type="match status" value="1"/>
</dbReference>
<dbReference type="PANTHER" id="PTHR24223:SF415">
    <property type="entry name" value="FI20190P1"/>
    <property type="match status" value="1"/>
</dbReference>
<feature type="transmembrane region" description="Helical" evidence="9">
    <location>
        <begin position="1094"/>
        <end position="1115"/>
    </location>
</feature>
<feature type="transmembrane region" description="Helical" evidence="9">
    <location>
        <begin position="1023"/>
        <end position="1052"/>
    </location>
</feature>
<comment type="subcellular location">
    <subcellularLocation>
        <location evidence="1">Membrane</location>
    </subcellularLocation>
</comment>
<evidence type="ECO:0000256" key="6">
    <source>
        <dbReference type="ARBA" id="ARBA00022989"/>
    </source>
</evidence>
<evidence type="ECO:0000256" key="1">
    <source>
        <dbReference type="ARBA" id="ARBA00004370"/>
    </source>
</evidence>
<dbReference type="SUPFAM" id="SSF52540">
    <property type="entry name" value="P-loop containing nucleoside triphosphate hydrolases"/>
    <property type="match status" value="2"/>
</dbReference>
<dbReference type="InterPro" id="IPR017871">
    <property type="entry name" value="ABC_transporter-like_CS"/>
</dbReference>
<feature type="transmembrane region" description="Helical" evidence="9">
    <location>
        <begin position="42"/>
        <end position="63"/>
    </location>
</feature>
<evidence type="ECO:0000256" key="3">
    <source>
        <dbReference type="ARBA" id="ARBA00022692"/>
    </source>
</evidence>